<proteinExistence type="predicted"/>
<feature type="domain" description="Acyclic terpene utilisation N-terminal" evidence="1">
    <location>
        <begin position="8"/>
        <end position="451"/>
    </location>
</feature>
<organism evidence="3 4">
    <name type="scientific">Sphingomonas montanisoli</name>
    <dbReference type="NCBI Taxonomy" id="2606412"/>
    <lineage>
        <taxon>Bacteria</taxon>
        <taxon>Pseudomonadati</taxon>
        <taxon>Pseudomonadota</taxon>
        <taxon>Alphaproteobacteria</taxon>
        <taxon>Sphingomonadales</taxon>
        <taxon>Sphingomonadaceae</taxon>
        <taxon>Sphingomonas</taxon>
    </lineage>
</organism>
<dbReference type="AlphaFoldDB" id="A0A5D9CDW6"/>
<dbReference type="PANTHER" id="PTHR47708">
    <property type="match status" value="1"/>
</dbReference>
<name>A0A5D9CDW6_9SPHN</name>
<dbReference type="InterPro" id="IPR010839">
    <property type="entry name" value="AtuA_N"/>
</dbReference>
<reference evidence="3 4" key="1">
    <citation type="submission" date="2019-08" db="EMBL/GenBank/DDBJ databases">
        <authorList>
            <person name="Wang G."/>
            <person name="Xu Z."/>
        </authorList>
    </citation>
    <scope>NUCLEOTIDE SEQUENCE [LARGE SCALE GENOMIC DNA]</scope>
    <source>
        <strain evidence="3 4">ZX</strain>
    </source>
</reference>
<dbReference type="EMBL" id="VTOU01000001">
    <property type="protein sequence ID" value="TZG29382.1"/>
    <property type="molecule type" value="Genomic_DNA"/>
</dbReference>
<keyword evidence="4" id="KW-1185">Reference proteome</keyword>
<protein>
    <submittedName>
        <fullName evidence="3">DUF1446 domain-containing protein</fullName>
    </submittedName>
</protein>
<comment type="caution">
    <text evidence="3">The sequence shown here is derived from an EMBL/GenBank/DDBJ whole genome shotgun (WGS) entry which is preliminary data.</text>
</comment>
<dbReference type="Pfam" id="PF07287">
    <property type="entry name" value="AtuA"/>
    <property type="match status" value="1"/>
</dbReference>
<dbReference type="PANTHER" id="PTHR47708:SF2">
    <property type="entry name" value="SI:CH73-132F6.5"/>
    <property type="match status" value="1"/>
</dbReference>
<evidence type="ECO:0000313" key="3">
    <source>
        <dbReference type="EMBL" id="TZG29382.1"/>
    </source>
</evidence>
<evidence type="ECO:0000259" key="2">
    <source>
        <dbReference type="Pfam" id="PF23544"/>
    </source>
</evidence>
<dbReference type="Pfam" id="PF23544">
    <property type="entry name" value="AtuA_ferredoxin"/>
    <property type="match status" value="1"/>
</dbReference>
<dbReference type="InterPro" id="IPR056362">
    <property type="entry name" value="AtuA-like_ferredoxin_dom"/>
</dbReference>
<sequence length="602" mass="63445">MSMADRIVRIGGASAAANDTSLGVTQFLSAEPPIDYMVFDLLAESVVGRMGRLKLADPNAGYVAGFIDRMIGPHLRAIHERGIRVIANAGGVNPAACGAALRKAIAAAGVPLTVAVVDGSDLSHVLPQLRDTPEMFTGATLGDALDRADPVLAFTAYLGALPIAKALAKAADIVITGRIVDSATALGALIHEFGWDLDDFDRMAAGTLVGHLIECGTQVTGGTFTDWRAVHDWANLGYPIAECRADGSAVITKPAGTGGLVSVGTVAEQLLYEVEDASAYLVPDVACDFSGVTLEQIAPDRVRVSGPKGRSRPSTYKTCLTYDYGWRAIYAIPIVGQEAAAKATYLGESLIARTSKMLRDRNWGEWTRTSVEAMGSESSFGPHGLGGGIREVVARFAVEHERREAVEMFMAEASASQMVVAGATMPLTSSVAMVQHLQSVLVDKAHATITMEYDGVTEEVPVPTDGAFDRASIVRTDVPQPQGEAGATVPLSKLAWVRSGDKGDLFNLAVIARDPRFVPWLAASMTEAKVGAWYAHLTTSGEAVPAARHYVPGLHALNFLIRESMGGGLAANIRFDSPGKGNGQMILDFPVAVPHALAAELG</sequence>
<dbReference type="Proteomes" id="UP000322077">
    <property type="component" value="Unassembled WGS sequence"/>
</dbReference>
<feature type="domain" description="AtuA-like ferredoxin-fold" evidence="2">
    <location>
        <begin position="489"/>
        <end position="591"/>
    </location>
</feature>
<evidence type="ECO:0000313" key="4">
    <source>
        <dbReference type="Proteomes" id="UP000322077"/>
    </source>
</evidence>
<accession>A0A5D9CDW6</accession>
<evidence type="ECO:0000259" key="1">
    <source>
        <dbReference type="Pfam" id="PF07287"/>
    </source>
</evidence>
<gene>
    <name evidence="3" type="ORF">FYJ91_04460</name>
</gene>